<gene>
    <name evidence="1" type="ORF">O181_011384</name>
</gene>
<dbReference type="AlphaFoldDB" id="A0A9Q3GLT5"/>
<proteinExistence type="predicted"/>
<name>A0A9Q3GLT5_9BASI</name>
<protein>
    <submittedName>
        <fullName evidence="1">Uncharacterized protein</fullName>
    </submittedName>
</protein>
<keyword evidence="2" id="KW-1185">Reference proteome</keyword>
<dbReference type="OrthoDB" id="2506710at2759"/>
<evidence type="ECO:0000313" key="1">
    <source>
        <dbReference type="EMBL" id="MBW0471669.1"/>
    </source>
</evidence>
<evidence type="ECO:0000313" key="2">
    <source>
        <dbReference type="Proteomes" id="UP000765509"/>
    </source>
</evidence>
<reference evidence="1" key="1">
    <citation type="submission" date="2021-03" db="EMBL/GenBank/DDBJ databases">
        <title>Draft genome sequence of rust myrtle Austropuccinia psidii MF-1, a brazilian biotype.</title>
        <authorList>
            <person name="Quecine M.C."/>
            <person name="Pachon D.M.R."/>
            <person name="Bonatelli M.L."/>
            <person name="Correr F.H."/>
            <person name="Franceschini L.M."/>
            <person name="Leite T.F."/>
            <person name="Margarido G.R.A."/>
            <person name="Almeida C.A."/>
            <person name="Ferrarezi J.A."/>
            <person name="Labate C.A."/>
        </authorList>
    </citation>
    <scope>NUCLEOTIDE SEQUENCE</scope>
    <source>
        <strain evidence="1">MF-1</strain>
    </source>
</reference>
<sequence length="121" mass="14417">MGQAVLKKIPKLKEWPRFSGEKEYDHMEFIRGIHMIKEDFEVPERLVTETFTTLFTRLAHIWCINLRQAHGHQSWTWWKTKLSTNGPMMLGDLKLKNTLNFLNLMLTRTQLYHGFANKKID</sequence>
<dbReference type="Proteomes" id="UP000765509">
    <property type="component" value="Unassembled WGS sequence"/>
</dbReference>
<accession>A0A9Q3GLT5</accession>
<organism evidence="1 2">
    <name type="scientific">Austropuccinia psidii MF-1</name>
    <dbReference type="NCBI Taxonomy" id="1389203"/>
    <lineage>
        <taxon>Eukaryota</taxon>
        <taxon>Fungi</taxon>
        <taxon>Dikarya</taxon>
        <taxon>Basidiomycota</taxon>
        <taxon>Pucciniomycotina</taxon>
        <taxon>Pucciniomycetes</taxon>
        <taxon>Pucciniales</taxon>
        <taxon>Sphaerophragmiaceae</taxon>
        <taxon>Austropuccinia</taxon>
    </lineage>
</organism>
<dbReference type="EMBL" id="AVOT02002829">
    <property type="protein sequence ID" value="MBW0471669.1"/>
    <property type="molecule type" value="Genomic_DNA"/>
</dbReference>
<comment type="caution">
    <text evidence="1">The sequence shown here is derived from an EMBL/GenBank/DDBJ whole genome shotgun (WGS) entry which is preliminary data.</text>
</comment>